<dbReference type="EMBL" id="HBUF01560408">
    <property type="protein sequence ID" value="CAG6762073.1"/>
    <property type="molecule type" value="Transcribed_RNA"/>
</dbReference>
<evidence type="ECO:0000313" key="1">
    <source>
        <dbReference type="EMBL" id="CAG6762073.1"/>
    </source>
</evidence>
<accession>A0A8D9EPX7</accession>
<protein>
    <submittedName>
        <fullName evidence="1">Uncharacterized protein</fullName>
    </submittedName>
</protein>
<name>A0A8D9EPX7_9HEMI</name>
<dbReference type="EMBL" id="HBUF01560409">
    <property type="protein sequence ID" value="CAG6762075.1"/>
    <property type="molecule type" value="Transcribed_RNA"/>
</dbReference>
<reference evidence="1" key="1">
    <citation type="submission" date="2021-05" db="EMBL/GenBank/DDBJ databases">
        <authorList>
            <person name="Alioto T."/>
            <person name="Alioto T."/>
            <person name="Gomez Garrido J."/>
        </authorList>
    </citation>
    <scope>NUCLEOTIDE SEQUENCE</scope>
</reference>
<organism evidence="1">
    <name type="scientific">Cacopsylla melanoneura</name>
    <dbReference type="NCBI Taxonomy" id="428564"/>
    <lineage>
        <taxon>Eukaryota</taxon>
        <taxon>Metazoa</taxon>
        <taxon>Ecdysozoa</taxon>
        <taxon>Arthropoda</taxon>
        <taxon>Hexapoda</taxon>
        <taxon>Insecta</taxon>
        <taxon>Pterygota</taxon>
        <taxon>Neoptera</taxon>
        <taxon>Paraneoptera</taxon>
        <taxon>Hemiptera</taxon>
        <taxon>Sternorrhyncha</taxon>
        <taxon>Psylloidea</taxon>
        <taxon>Psyllidae</taxon>
        <taxon>Psyllinae</taxon>
        <taxon>Cacopsylla</taxon>
    </lineage>
</organism>
<proteinExistence type="predicted"/>
<sequence>MTPCSLHTIVNQAMLDRTVDSTSSNNSNCNSNSSLYSRQEVFKEVNYRNQSLLNRPILFSLFLSKMISNYGNLRMPGDRTTLSTKTKSSTNKFAVFSTS</sequence>
<dbReference type="AlphaFoldDB" id="A0A8D9EPX7"/>